<evidence type="ECO:0000256" key="3">
    <source>
        <dbReference type="ARBA" id="ARBA00022448"/>
    </source>
</evidence>
<evidence type="ECO:0000256" key="6">
    <source>
        <dbReference type="ARBA" id="ARBA00023136"/>
    </source>
</evidence>
<evidence type="ECO:0000313" key="9">
    <source>
        <dbReference type="Proteomes" id="UP000269793"/>
    </source>
</evidence>
<protein>
    <submittedName>
        <fullName evidence="8">Equilibrative nucleoside transporter 1</fullName>
    </submittedName>
</protein>
<dbReference type="PANTHER" id="PTHR10332:SF88">
    <property type="entry name" value="EQUILIBRATIVE NUCLEOSIDE TRANSPORTER 1, ISOFORM A"/>
    <property type="match status" value="1"/>
</dbReference>
<feature type="transmembrane region" description="Helical" evidence="7">
    <location>
        <begin position="75"/>
        <end position="95"/>
    </location>
</feature>
<dbReference type="GO" id="GO:0034257">
    <property type="term" value="F:nicotinamide riboside transmembrane transporter activity"/>
    <property type="evidence" value="ECO:0007669"/>
    <property type="project" value="TreeGrafter"/>
</dbReference>
<keyword evidence="6 7" id="KW-0472">Membrane</keyword>
<dbReference type="GO" id="GO:0000329">
    <property type="term" value="C:fungal-type vacuole membrane"/>
    <property type="evidence" value="ECO:0007669"/>
    <property type="project" value="TreeGrafter"/>
</dbReference>
<dbReference type="EMBL" id="CP033151">
    <property type="protein sequence ID" value="AYO43239.1"/>
    <property type="molecule type" value="Genomic_DNA"/>
</dbReference>
<dbReference type="InterPro" id="IPR002259">
    <property type="entry name" value="Eqnu_transpt"/>
</dbReference>
<dbReference type="VEuPathDB" id="FungiDB:DNF11_2289"/>
<comment type="subcellular location">
    <subcellularLocation>
        <location evidence="1">Membrane</location>
        <topology evidence="1">Multi-pass membrane protein</topology>
    </subcellularLocation>
</comment>
<dbReference type="STRING" id="425264.A0A3G2S7J5"/>
<feature type="transmembrane region" description="Helical" evidence="7">
    <location>
        <begin position="145"/>
        <end position="164"/>
    </location>
</feature>
<dbReference type="GO" id="GO:0015205">
    <property type="term" value="F:nucleobase transmembrane transporter activity"/>
    <property type="evidence" value="ECO:0007669"/>
    <property type="project" value="TreeGrafter"/>
</dbReference>
<keyword evidence="3" id="KW-0813">Transport</keyword>
<dbReference type="AlphaFoldDB" id="A0A3G2S7J5"/>
<keyword evidence="5 7" id="KW-1133">Transmembrane helix</keyword>
<evidence type="ECO:0000313" key="8">
    <source>
        <dbReference type="EMBL" id="AYO43239.1"/>
    </source>
</evidence>
<feature type="transmembrane region" description="Helical" evidence="7">
    <location>
        <begin position="411"/>
        <end position="433"/>
    </location>
</feature>
<dbReference type="PRINTS" id="PR01130">
    <property type="entry name" value="DERENTRNSPRT"/>
</dbReference>
<evidence type="ECO:0000256" key="2">
    <source>
        <dbReference type="ARBA" id="ARBA00007965"/>
    </source>
</evidence>
<dbReference type="Proteomes" id="UP000269793">
    <property type="component" value="Chromosome IV"/>
</dbReference>
<feature type="transmembrane region" description="Helical" evidence="7">
    <location>
        <begin position="40"/>
        <end position="63"/>
    </location>
</feature>
<keyword evidence="9" id="KW-1185">Reference proteome</keyword>
<dbReference type="PANTHER" id="PTHR10332">
    <property type="entry name" value="EQUILIBRATIVE NUCLEOSIDE TRANSPORTER"/>
    <property type="match status" value="1"/>
</dbReference>
<dbReference type="OrthoDB" id="10261753at2759"/>
<gene>
    <name evidence="8" type="primary">Slc29a1</name>
    <name evidence="8" type="ORF">DNF11_2289</name>
</gene>
<accession>A0A3G2S7J5</accession>
<feature type="transmembrane region" description="Helical" evidence="7">
    <location>
        <begin position="313"/>
        <end position="333"/>
    </location>
</feature>
<organism evidence="8 9">
    <name type="scientific">Malassezia restricta (strain ATCC 96810 / NBRC 103918 / CBS 7877)</name>
    <name type="common">Seborrheic dermatitis infection agent</name>
    <dbReference type="NCBI Taxonomy" id="425264"/>
    <lineage>
        <taxon>Eukaryota</taxon>
        <taxon>Fungi</taxon>
        <taxon>Dikarya</taxon>
        <taxon>Basidiomycota</taxon>
        <taxon>Ustilaginomycotina</taxon>
        <taxon>Malasseziomycetes</taxon>
        <taxon>Malasseziales</taxon>
        <taxon>Malasseziaceae</taxon>
        <taxon>Malassezia</taxon>
    </lineage>
</organism>
<evidence type="ECO:0000256" key="1">
    <source>
        <dbReference type="ARBA" id="ARBA00004141"/>
    </source>
</evidence>
<feature type="transmembrane region" description="Helical" evidence="7">
    <location>
        <begin position="241"/>
        <end position="262"/>
    </location>
</feature>
<dbReference type="Pfam" id="PF01733">
    <property type="entry name" value="Nucleoside_tran"/>
    <property type="match status" value="1"/>
</dbReference>
<evidence type="ECO:0000256" key="5">
    <source>
        <dbReference type="ARBA" id="ARBA00022989"/>
    </source>
</evidence>
<keyword evidence="4 7" id="KW-0812">Transmembrane</keyword>
<feature type="transmembrane region" description="Helical" evidence="7">
    <location>
        <begin position="184"/>
        <end position="201"/>
    </location>
</feature>
<feature type="transmembrane region" description="Helical" evidence="7">
    <location>
        <begin position="345"/>
        <end position="366"/>
    </location>
</feature>
<name>A0A3G2S7J5_MALR7</name>
<evidence type="ECO:0000256" key="7">
    <source>
        <dbReference type="SAM" id="Phobius"/>
    </source>
</evidence>
<proteinExistence type="inferred from homology"/>
<comment type="similarity">
    <text evidence="2">Belongs to the SLC29A/ENT transporter (TC 2.A.57) family.</text>
</comment>
<reference evidence="8 9" key="1">
    <citation type="submission" date="2018-10" db="EMBL/GenBank/DDBJ databases">
        <title>Complete genome sequence of Malassezia restricta CBS 7877.</title>
        <authorList>
            <person name="Morand S.C."/>
            <person name="Bertignac M."/>
            <person name="Iltis A."/>
            <person name="Kolder I."/>
            <person name="Pirovano W."/>
            <person name="Jourdain R."/>
            <person name="Clavaud C."/>
        </authorList>
    </citation>
    <scope>NUCLEOTIDE SEQUENCE [LARGE SCALE GENOMIC DNA]</scope>
    <source>
        <strain evidence="8 9">CBS 7877</strain>
    </source>
</reference>
<sequence length="434" mass="47494">MLVPVTAALLGMCVLAPFNALVSSIEYFHDAFRLTPLESVFSSGIMTVFNATAVVCAVTALFPQGTKRFMVMKRIQIMLVASMALSSVVIVSIWIRGNDAPRNPTLYYIILLVMSIALALVQTYLQNATMAFCTSLDIHGYVTGYMLLGQALNGVFGSVLNLASSMSASKISHEAVAQNKRSALTVYVSTALLQLVTWWAFRRMLRAPLIKQRMEGWTQVEHDRQGPDMSWTRIKRVQASLVPWSASIFVLFAVTLCVYPGITSRVRTTTQSAWLQNEGVFVALHIVCMNIGDLMGRRLPIIFPATNVRRVSVAIACTAARILFLPFFLMCHLGKHVSSPIPDSLFFLCVWGIGLTSGWLSTSLLICGPQSVNTAHPHGERNILLQQEDSYEIPATERTAAQDATVASMLLSFWIVSGLTAGGALSLLVNILLG</sequence>
<evidence type="ECO:0000256" key="4">
    <source>
        <dbReference type="ARBA" id="ARBA00022692"/>
    </source>
</evidence>
<dbReference type="GO" id="GO:0005886">
    <property type="term" value="C:plasma membrane"/>
    <property type="evidence" value="ECO:0007669"/>
    <property type="project" value="TreeGrafter"/>
</dbReference>
<feature type="transmembrane region" description="Helical" evidence="7">
    <location>
        <begin position="107"/>
        <end position="125"/>
    </location>
</feature>